<organism evidence="1 2">
    <name type="scientific">Pochonia chlamydosporia 170</name>
    <dbReference type="NCBI Taxonomy" id="1380566"/>
    <lineage>
        <taxon>Eukaryota</taxon>
        <taxon>Fungi</taxon>
        <taxon>Dikarya</taxon>
        <taxon>Ascomycota</taxon>
        <taxon>Pezizomycotina</taxon>
        <taxon>Sordariomycetes</taxon>
        <taxon>Hypocreomycetidae</taxon>
        <taxon>Hypocreales</taxon>
        <taxon>Clavicipitaceae</taxon>
        <taxon>Pochonia</taxon>
    </lineage>
</organism>
<sequence length="81" mass="9304">MVRSYAENVRADLEAPDLGWRKRGGSVHTEWMCCMRHGRFLEFVWAHVCIIWRSLSCRCLFGLAADAAGVDLPSVFRCSIW</sequence>
<dbReference type="AlphaFoldDB" id="A0A179FZ23"/>
<gene>
    <name evidence="1" type="ORF">VFPPC_15630</name>
</gene>
<evidence type="ECO:0000313" key="2">
    <source>
        <dbReference type="Proteomes" id="UP000078397"/>
    </source>
</evidence>
<dbReference type="Proteomes" id="UP000078397">
    <property type="component" value="Unassembled WGS sequence"/>
</dbReference>
<name>A0A179FZ23_METCM</name>
<dbReference type="KEGG" id="pchm:VFPPC_15630"/>
<dbReference type="GeneID" id="28857377"/>
<comment type="caution">
    <text evidence="1">The sequence shown here is derived from an EMBL/GenBank/DDBJ whole genome shotgun (WGS) entry which is preliminary data.</text>
</comment>
<keyword evidence="2" id="KW-1185">Reference proteome</keyword>
<evidence type="ECO:0000313" key="1">
    <source>
        <dbReference type="EMBL" id="OAQ70926.1"/>
    </source>
</evidence>
<dbReference type="EMBL" id="LSBJ02000002">
    <property type="protein sequence ID" value="OAQ70926.1"/>
    <property type="molecule type" value="Genomic_DNA"/>
</dbReference>
<accession>A0A179FZ23</accession>
<dbReference type="RefSeq" id="XP_018147463.1">
    <property type="nucleotide sequence ID" value="XM_018293383.1"/>
</dbReference>
<reference evidence="1 2" key="1">
    <citation type="journal article" date="2016" name="PLoS Pathog.">
        <title>Biosynthesis of antibiotic leucinostatins in bio-control fungus Purpureocillium lilacinum and their inhibition on phytophthora revealed by genome mining.</title>
        <authorList>
            <person name="Wang G."/>
            <person name="Liu Z."/>
            <person name="Lin R."/>
            <person name="Li E."/>
            <person name="Mao Z."/>
            <person name="Ling J."/>
            <person name="Yang Y."/>
            <person name="Yin W.B."/>
            <person name="Xie B."/>
        </authorList>
    </citation>
    <scope>NUCLEOTIDE SEQUENCE [LARGE SCALE GENOMIC DNA]</scope>
    <source>
        <strain evidence="1">170</strain>
    </source>
</reference>
<protein>
    <submittedName>
        <fullName evidence="1">Uncharacterized protein</fullName>
    </submittedName>
</protein>
<proteinExistence type="predicted"/>